<evidence type="ECO:0000313" key="3">
    <source>
        <dbReference type="Proteomes" id="UP000053157"/>
    </source>
</evidence>
<organism evidence="2 3">
    <name type="scientific">Haloferax profundi</name>
    <dbReference type="NCBI Taxonomy" id="1544718"/>
    <lineage>
        <taxon>Archaea</taxon>
        <taxon>Methanobacteriati</taxon>
        <taxon>Methanobacteriota</taxon>
        <taxon>Stenosarchaea group</taxon>
        <taxon>Halobacteria</taxon>
        <taxon>Halobacteriales</taxon>
        <taxon>Haloferacaceae</taxon>
        <taxon>Haloferax</taxon>
    </lineage>
</organism>
<dbReference type="AlphaFoldDB" id="A0A0W1SLV0"/>
<keyword evidence="3" id="KW-1185">Reference proteome</keyword>
<gene>
    <name evidence="2" type="ORF">AUR66_14950</name>
</gene>
<dbReference type="EMBL" id="LOPV01000197">
    <property type="protein sequence ID" value="KTG27092.1"/>
    <property type="molecule type" value="Genomic_DNA"/>
</dbReference>
<comment type="caution">
    <text evidence="2">The sequence shown here is derived from an EMBL/GenBank/DDBJ whole genome shotgun (WGS) entry which is preliminary data.</text>
</comment>
<name>A0A0W1SLV0_9EURY</name>
<protein>
    <recommendedName>
        <fullName evidence="1">Methanogenesis regulatory protein FilR1 middle domain-containing protein</fullName>
    </recommendedName>
</protein>
<proteinExistence type="predicted"/>
<feature type="domain" description="Methanogenesis regulatory protein FilR1 middle" evidence="1">
    <location>
        <begin position="51"/>
        <end position="179"/>
    </location>
</feature>
<evidence type="ECO:0000313" key="2">
    <source>
        <dbReference type="EMBL" id="KTG27092.1"/>
    </source>
</evidence>
<accession>A0A0W1SLV0</accession>
<sequence length="191" mass="21210">MVYEQYTDLVDTVECTARMREFLTNAGGVCDDVPDDVLEQLTVTTAVDNDPHAPINRYLTVLGSDTVDKFRGVSPIVSRVFNEAAERVLGPQTEMELVVDRDVLERSMSEYTESFELGQELDQFSLRVVEDTLELGLLLVDGHGLVAAYDDYGNMVSLVDGDAPEVVTWVESLYESIRSESKPLEYGDSAV</sequence>
<dbReference type="Proteomes" id="UP000053157">
    <property type="component" value="Unassembled WGS sequence"/>
</dbReference>
<dbReference type="Pfam" id="PF08350">
    <property type="entry name" value="FilR1_middle"/>
    <property type="match status" value="1"/>
</dbReference>
<reference evidence="2 3" key="1">
    <citation type="submission" date="2015-12" db="EMBL/GenBank/DDBJ databases">
        <title>Haloferax profundi sp. nov. isolated from the Discovery deep brine-seawater interface in the Red Sea.</title>
        <authorList>
            <person name="Zhang G."/>
            <person name="Stingl U."/>
            <person name="Rashid M."/>
        </authorList>
    </citation>
    <scope>NUCLEOTIDE SEQUENCE [LARGE SCALE GENOMIC DNA]</scope>
    <source>
        <strain evidence="2 3">SB29</strain>
    </source>
</reference>
<dbReference type="InterPro" id="IPR013561">
    <property type="entry name" value="FilR1_middle_dom"/>
</dbReference>
<evidence type="ECO:0000259" key="1">
    <source>
        <dbReference type="Pfam" id="PF08350"/>
    </source>
</evidence>